<dbReference type="PANTHER" id="PTHR38436:SF1">
    <property type="entry name" value="ESTER CYCLASE"/>
    <property type="match status" value="1"/>
</dbReference>
<name>A0A1M7JTG7_9GAMM</name>
<dbReference type="PANTHER" id="PTHR38436">
    <property type="entry name" value="POLYKETIDE CYCLASE SNOAL-LIKE DOMAIN"/>
    <property type="match status" value="1"/>
</dbReference>
<dbReference type="STRING" id="44933.SAMN05660971_03303"/>
<dbReference type="Gene3D" id="3.10.450.50">
    <property type="match status" value="1"/>
</dbReference>
<dbReference type="EMBL" id="BJXU01000094">
    <property type="protein sequence ID" value="GEN24484.1"/>
    <property type="molecule type" value="Genomic_DNA"/>
</dbReference>
<dbReference type="Proteomes" id="UP000184123">
    <property type="component" value="Unassembled WGS sequence"/>
</dbReference>
<accession>A0A1M7JTG7</accession>
<dbReference type="EMBL" id="FRCA01000009">
    <property type="protein sequence ID" value="SHM56322.1"/>
    <property type="molecule type" value="Genomic_DNA"/>
</dbReference>
<dbReference type="SUPFAM" id="SSF54427">
    <property type="entry name" value="NTF2-like"/>
    <property type="match status" value="1"/>
</dbReference>
<reference evidence="2 3" key="1">
    <citation type="submission" date="2016-11" db="EMBL/GenBank/DDBJ databases">
        <authorList>
            <person name="Jaros S."/>
            <person name="Januszkiewicz K."/>
            <person name="Wedrychowicz H."/>
        </authorList>
    </citation>
    <scope>NUCLEOTIDE SEQUENCE [LARGE SCALE GENOMIC DNA]</scope>
    <source>
        <strain evidence="2 3">DSM 4740</strain>
    </source>
</reference>
<evidence type="ECO:0000313" key="4">
    <source>
        <dbReference type="Proteomes" id="UP000321726"/>
    </source>
</evidence>
<sequence length="156" mass="17525">MTDSATKPRTQVVGLTPEDRKAIETFYRAFEGRPELLDDAVAENWQDIPLPPGQEAGRDGMKPLIAGFWAAFPDAKVSIHEIIGAPGCAAVRAMISGTHKGEWFGIAPTGKYFHMPIHEFHHIADGRLTHTWHLEDWFGWLNQVGAWPAEEQRIER</sequence>
<dbReference type="Pfam" id="PF07366">
    <property type="entry name" value="SnoaL"/>
    <property type="match status" value="1"/>
</dbReference>
<gene>
    <name evidence="1" type="ORF">HCU01_24330</name>
    <name evidence="2" type="ORF">SAMN05660971_03303</name>
</gene>
<dbReference type="InterPro" id="IPR032710">
    <property type="entry name" value="NTF2-like_dom_sf"/>
</dbReference>
<dbReference type="RefSeq" id="WP_073436315.1">
    <property type="nucleotide sequence ID" value="NZ_BJXU01000094.1"/>
</dbReference>
<keyword evidence="4" id="KW-1185">Reference proteome</keyword>
<dbReference type="InterPro" id="IPR009959">
    <property type="entry name" value="Cyclase_SnoaL-like"/>
</dbReference>
<proteinExistence type="predicted"/>
<organism evidence="2 3">
    <name type="scientific">Halomonas cupida</name>
    <dbReference type="NCBI Taxonomy" id="44933"/>
    <lineage>
        <taxon>Bacteria</taxon>
        <taxon>Pseudomonadati</taxon>
        <taxon>Pseudomonadota</taxon>
        <taxon>Gammaproteobacteria</taxon>
        <taxon>Oceanospirillales</taxon>
        <taxon>Halomonadaceae</taxon>
        <taxon>Halomonas</taxon>
    </lineage>
</organism>
<evidence type="ECO:0000313" key="3">
    <source>
        <dbReference type="Proteomes" id="UP000184123"/>
    </source>
</evidence>
<reference evidence="1 4" key="2">
    <citation type="submission" date="2019-07" db="EMBL/GenBank/DDBJ databases">
        <title>Whole genome shotgun sequence of Halomonas cupida NBRC 102219.</title>
        <authorList>
            <person name="Hosoyama A."/>
            <person name="Uohara A."/>
            <person name="Ohji S."/>
            <person name="Ichikawa N."/>
        </authorList>
    </citation>
    <scope>NUCLEOTIDE SEQUENCE [LARGE SCALE GENOMIC DNA]</scope>
    <source>
        <strain evidence="1 4">NBRC 102219</strain>
    </source>
</reference>
<dbReference type="OrthoDB" id="9182871at2"/>
<evidence type="ECO:0000313" key="1">
    <source>
        <dbReference type="EMBL" id="GEN24484.1"/>
    </source>
</evidence>
<dbReference type="AlphaFoldDB" id="A0A1M7JTG7"/>
<protein>
    <submittedName>
        <fullName evidence="2">Predicted ester cyclase</fullName>
    </submittedName>
</protein>
<evidence type="ECO:0000313" key="2">
    <source>
        <dbReference type="EMBL" id="SHM56322.1"/>
    </source>
</evidence>
<dbReference type="GO" id="GO:0030638">
    <property type="term" value="P:polyketide metabolic process"/>
    <property type="evidence" value="ECO:0007669"/>
    <property type="project" value="InterPro"/>
</dbReference>
<dbReference type="Proteomes" id="UP000321726">
    <property type="component" value="Unassembled WGS sequence"/>
</dbReference>